<evidence type="ECO:0000256" key="1">
    <source>
        <dbReference type="PROSITE-ProRule" id="PRU00339"/>
    </source>
</evidence>
<dbReference type="SUPFAM" id="SSF48452">
    <property type="entry name" value="TPR-like"/>
    <property type="match status" value="1"/>
</dbReference>
<dbReference type="InterPro" id="IPR011990">
    <property type="entry name" value="TPR-like_helical_dom_sf"/>
</dbReference>
<dbReference type="EMBL" id="JAAMOW010000008">
    <property type="protein sequence ID" value="NGY06106.1"/>
    <property type="molecule type" value="Genomic_DNA"/>
</dbReference>
<dbReference type="SMART" id="SM00028">
    <property type="entry name" value="TPR"/>
    <property type="match status" value="2"/>
</dbReference>
<dbReference type="InterPro" id="IPR019734">
    <property type="entry name" value="TPR_rpt"/>
</dbReference>
<reference evidence="4 5" key="1">
    <citation type="journal article" date="2014" name="Int. J. Syst. Evol. Microbiol.">
        <title>Solimonas terrae sp. nov., isolated from soil.</title>
        <authorList>
            <person name="Kim S.J."/>
            <person name="Moon J.Y."/>
            <person name="Weon H.Y."/>
            <person name="Ahn J.H."/>
            <person name="Chen W.M."/>
            <person name="Kwon S.W."/>
        </authorList>
    </citation>
    <scope>NUCLEOTIDE SEQUENCE [LARGE SCALE GENOMIC DNA]</scope>
    <source>
        <strain evidence="4 5">KIS83-12</strain>
    </source>
</reference>
<evidence type="ECO:0000313" key="5">
    <source>
        <dbReference type="Proteomes" id="UP000472676"/>
    </source>
</evidence>
<feature type="signal peptide" evidence="3">
    <location>
        <begin position="1"/>
        <end position="26"/>
    </location>
</feature>
<feature type="compositionally biased region" description="Pro residues" evidence="2">
    <location>
        <begin position="36"/>
        <end position="63"/>
    </location>
</feature>
<name>A0A6M2BU18_9GAMM</name>
<proteinExistence type="predicted"/>
<accession>A0A6M2BU18</accession>
<dbReference type="PROSITE" id="PS50005">
    <property type="entry name" value="TPR"/>
    <property type="match status" value="1"/>
</dbReference>
<keyword evidence="1" id="KW-0802">TPR repeat</keyword>
<dbReference type="Pfam" id="PF14559">
    <property type="entry name" value="TPR_19"/>
    <property type="match status" value="1"/>
</dbReference>
<comment type="caution">
    <text evidence="4">The sequence shown here is derived from an EMBL/GenBank/DDBJ whole genome shotgun (WGS) entry which is preliminary data.</text>
</comment>
<dbReference type="AlphaFoldDB" id="A0A6M2BU18"/>
<feature type="repeat" description="TPR" evidence="1">
    <location>
        <begin position="76"/>
        <end position="109"/>
    </location>
</feature>
<evidence type="ECO:0000256" key="2">
    <source>
        <dbReference type="SAM" id="MobiDB-lite"/>
    </source>
</evidence>
<dbReference type="Gene3D" id="1.25.40.10">
    <property type="entry name" value="Tetratricopeptide repeat domain"/>
    <property type="match status" value="1"/>
</dbReference>
<organism evidence="4 5">
    <name type="scientific">Solimonas terrae</name>
    <dbReference type="NCBI Taxonomy" id="1396819"/>
    <lineage>
        <taxon>Bacteria</taxon>
        <taxon>Pseudomonadati</taxon>
        <taxon>Pseudomonadota</taxon>
        <taxon>Gammaproteobacteria</taxon>
        <taxon>Nevskiales</taxon>
        <taxon>Nevskiaceae</taxon>
        <taxon>Solimonas</taxon>
    </lineage>
</organism>
<evidence type="ECO:0000313" key="4">
    <source>
        <dbReference type="EMBL" id="NGY06106.1"/>
    </source>
</evidence>
<keyword evidence="3" id="KW-0732">Signal</keyword>
<evidence type="ECO:0000256" key="3">
    <source>
        <dbReference type="SAM" id="SignalP"/>
    </source>
</evidence>
<keyword evidence="5" id="KW-1185">Reference proteome</keyword>
<sequence length="189" mass="19984">MRSKLMVLFAALLLAACQTTSGTHQVYPGSTGPEGEPLPPPPGPVDAQPLPPPLPVVPPPLPDYPKTAEQISGAAVTSLMKRARQYRQDGQPDQAAGTLERALRIEPRNYFVWSALAQAHLAQKNYAQAESMAQKSNALARGNIYVTLENWKTIAAARNGQGDADGAADAAAQIAALQARLDAAQPDTP</sequence>
<gene>
    <name evidence="4" type="ORF">G7Y85_15125</name>
</gene>
<dbReference type="PROSITE" id="PS51257">
    <property type="entry name" value="PROKAR_LIPOPROTEIN"/>
    <property type="match status" value="1"/>
</dbReference>
<feature type="region of interest" description="Disordered" evidence="2">
    <location>
        <begin position="23"/>
        <end position="67"/>
    </location>
</feature>
<protein>
    <submittedName>
        <fullName evidence="4">Tetratricopeptide repeat protein</fullName>
    </submittedName>
</protein>
<dbReference type="RefSeq" id="WP_166258983.1">
    <property type="nucleotide sequence ID" value="NZ_JAAMOW010000008.1"/>
</dbReference>
<dbReference type="Proteomes" id="UP000472676">
    <property type="component" value="Unassembled WGS sequence"/>
</dbReference>
<feature type="chain" id="PRO_5026745526" evidence="3">
    <location>
        <begin position="27"/>
        <end position="189"/>
    </location>
</feature>